<evidence type="ECO:0000259" key="1">
    <source>
        <dbReference type="PROSITE" id="PS00028"/>
    </source>
</evidence>
<keyword evidence="3" id="KW-1185">Reference proteome</keyword>
<evidence type="ECO:0000313" key="2">
    <source>
        <dbReference type="EMBL" id="KAK0666932.1"/>
    </source>
</evidence>
<dbReference type="SUPFAM" id="SSF57667">
    <property type="entry name" value="beta-beta-alpha zinc fingers"/>
    <property type="match status" value="1"/>
</dbReference>
<proteinExistence type="predicted"/>
<gene>
    <name evidence="2" type="ORF">QBC41DRAFT_304820</name>
</gene>
<reference evidence="2" key="1">
    <citation type="submission" date="2023-06" db="EMBL/GenBank/DDBJ databases">
        <title>Genome-scale phylogeny and comparative genomics of the fungal order Sordariales.</title>
        <authorList>
            <consortium name="Lawrence Berkeley National Laboratory"/>
            <person name="Hensen N."/>
            <person name="Bonometti L."/>
            <person name="Westerberg I."/>
            <person name="Brannstrom I.O."/>
            <person name="Guillou S."/>
            <person name="Cros-Aarteil S."/>
            <person name="Calhoun S."/>
            <person name="Haridas S."/>
            <person name="Kuo A."/>
            <person name="Mondo S."/>
            <person name="Pangilinan J."/>
            <person name="Riley R."/>
            <person name="Labutti K."/>
            <person name="Andreopoulos B."/>
            <person name="Lipzen A."/>
            <person name="Chen C."/>
            <person name="Yanf M."/>
            <person name="Daum C."/>
            <person name="Ng V."/>
            <person name="Clum A."/>
            <person name="Steindorff A."/>
            <person name="Ohm R."/>
            <person name="Martin F."/>
            <person name="Silar P."/>
            <person name="Natvig D."/>
            <person name="Lalanne C."/>
            <person name="Gautier V."/>
            <person name="Ament-Velasquez S.L."/>
            <person name="Kruys A."/>
            <person name="Hutchinson M.I."/>
            <person name="Powell A.J."/>
            <person name="Barry K."/>
            <person name="Miller A.N."/>
            <person name="Grigoriev I.V."/>
            <person name="Debuchy R."/>
            <person name="Gladieux P."/>
            <person name="Thoren M.H."/>
            <person name="Johannesson H."/>
        </authorList>
    </citation>
    <scope>NUCLEOTIDE SEQUENCE</scope>
    <source>
        <strain evidence="2">CBS 307.81</strain>
    </source>
</reference>
<organism evidence="2 3">
    <name type="scientific">Cercophora samala</name>
    <dbReference type="NCBI Taxonomy" id="330535"/>
    <lineage>
        <taxon>Eukaryota</taxon>
        <taxon>Fungi</taxon>
        <taxon>Dikarya</taxon>
        <taxon>Ascomycota</taxon>
        <taxon>Pezizomycotina</taxon>
        <taxon>Sordariomycetes</taxon>
        <taxon>Sordariomycetidae</taxon>
        <taxon>Sordariales</taxon>
        <taxon>Lasiosphaeriaceae</taxon>
        <taxon>Cercophora</taxon>
    </lineage>
</organism>
<dbReference type="Proteomes" id="UP001174997">
    <property type="component" value="Unassembled WGS sequence"/>
</dbReference>
<dbReference type="Gene3D" id="3.30.160.60">
    <property type="entry name" value="Classic Zinc Finger"/>
    <property type="match status" value="1"/>
</dbReference>
<evidence type="ECO:0000313" key="3">
    <source>
        <dbReference type="Proteomes" id="UP001174997"/>
    </source>
</evidence>
<feature type="domain" description="C2H2-type" evidence="1">
    <location>
        <begin position="162"/>
        <end position="184"/>
    </location>
</feature>
<protein>
    <recommendedName>
        <fullName evidence="1">C2H2-type domain-containing protein</fullName>
    </recommendedName>
</protein>
<dbReference type="AlphaFoldDB" id="A0AA39ZAZ5"/>
<accession>A0AA39ZAZ5</accession>
<dbReference type="Pfam" id="PF12874">
    <property type="entry name" value="zf-met"/>
    <property type="match status" value="1"/>
</dbReference>
<dbReference type="InterPro" id="IPR036236">
    <property type="entry name" value="Znf_C2H2_sf"/>
</dbReference>
<dbReference type="InterPro" id="IPR013087">
    <property type="entry name" value="Znf_C2H2_type"/>
</dbReference>
<sequence>MADYNQYGDNQGRWDQQYSGDIPHTTYIDQRGLTSVATNAGPPYTYPPTGSASHEYAGPPGSYMPGPSNLAPQPWDMGPFQNTPWTASSLPPTSYSMISSNLSDNPIMDNPFPSTTTAGLLDISALMHSLPFVEQQHQDFEEHGYNQPSVAGPSEPPSQLRCDVCNETFANQKNWDRHLLAEKHLNNIEDDPNVPKYRCACTYAAARKDNYRRHLKNCLFRIDYAYICTCGDWTQNKAHHEEHIDQCGRKRRAKGHK</sequence>
<name>A0AA39ZAZ5_9PEZI</name>
<dbReference type="PROSITE" id="PS00028">
    <property type="entry name" value="ZINC_FINGER_C2H2_1"/>
    <property type="match status" value="1"/>
</dbReference>
<comment type="caution">
    <text evidence="2">The sequence shown here is derived from an EMBL/GenBank/DDBJ whole genome shotgun (WGS) entry which is preliminary data.</text>
</comment>
<dbReference type="EMBL" id="JAULSY010000080">
    <property type="protein sequence ID" value="KAK0666932.1"/>
    <property type="molecule type" value="Genomic_DNA"/>
</dbReference>